<evidence type="ECO:0000256" key="8">
    <source>
        <dbReference type="ARBA" id="ARBA00022801"/>
    </source>
</evidence>
<proteinExistence type="inferred from homology"/>
<dbReference type="SMART" id="SM00279">
    <property type="entry name" value="HhH2"/>
    <property type="match status" value="1"/>
</dbReference>
<gene>
    <name evidence="19" type="ORF">ACAOBT_LOCUS5804</name>
</gene>
<feature type="compositionally biased region" description="Basic and acidic residues" evidence="16">
    <location>
        <begin position="417"/>
        <end position="427"/>
    </location>
</feature>
<dbReference type="PANTHER" id="PTHR11081:SF8">
    <property type="entry name" value="EXONUCLEASE 1"/>
    <property type="match status" value="1"/>
</dbReference>
<dbReference type="AlphaFoldDB" id="A0A9P0K684"/>
<dbReference type="InterPro" id="IPR006086">
    <property type="entry name" value="XPG-I_dom"/>
</dbReference>
<evidence type="ECO:0000313" key="19">
    <source>
        <dbReference type="EMBL" id="CAH1964443.1"/>
    </source>
</evidence>
<evidence type="ECO:0000256" key="13">
    <source>
        <dbReference type="ARBA" id="ARBA00023204"/>
    </source>
</evidence>
<evidence type="ECO:0000256" key="5">
    <source>
        <dbReference type="ARBA" id="ARBA00022723"/>
    </source>
</evidence>
<keyword evidence="10 15" id="KW-0460">Magnesium</keyword>
<dbReference type="InterPro" id="IPR044752">
    <property type="entry name" value="PIN-like_EXO1"/>
</dbReference>
<dbReference type="InterPro" id="IPR006085">
    <property type="entry name" value="XPG_DNA_repair_N"/>
</dbReference>
<evidence type="ECO:0000256" key="2">
    <source>
        <dbReference type="ARBA" id="ARBA00010563"/>
    </source>
</evidence>
<dbReference type="Proteomes" id="UP001152888">
    <property type="component" value="Unassembled WGS sequence"/>
</dbReference>
<keyword evidence="4 15" id="KW-0540">Nuclease</keyword>
<evidence type="ECO:0000256" key="11">
    <source>
        <dbReference type="ARBA" id="ARBA00022881"/>
    </source>
</evidence>
<dbReference type="GO" id="GO:0035312">
    <property type="term" value="F:5'-3' DNA exonuclease activity"/>
    <property type="evidence" value="ECO:0007669"/>
    <property type="project" value="UniProtKB-UniRule"/>
</dbReference>
<feature type="region of interest" description="Disordered" evidence="16">
    <location>
        <begin position="414"/>
        <end position="435"/>
    </location>
</feature>
<keyword evidence="12 15" id="KW-0238">DNA-binding</keyword>
<dbReference type="SMART" id="SM00484">
    <property type="entry name" value="XPGI"/>
    <property type="match status" value="1"/>
</dbReference>
<evidence type="ECO:0000256" key="3">
    <source>
        <dbReference type="ARBA" id="ARBA00020324"/>
    </source>
</evidence>
<keyword evidence="11 15" id="KW-0267">Excision nuclease</keyword>
<evidence type="ECO:0000256" key="10">
    <source>
        <dbReference type="ARBA" id="ARBA00022842"/>
    </source>
</evidence>
<dbReference type="EC" id="3.1.-.-" evidence="15"/>
<dbReference type="SMART" id="SM00485">
    <property type="entry name" value="XPGN"/>
    <property type="match status" value="1"/>
</dbReference>
<evidence type="ECO:0000259" key="18">
    <source>
        <dbReference type="SMART" id="SM00485"/>
    </source>
</evidence>
<dbReference type="InterPro" id="IPR006084">
    <property type="entry name" value="XPG/Rad2"/>
</dbReference>
<keyword evidence="14 15" id="KW-0539">Nucleus</keyword>
<dbReference type="CDD" id="cd09857">
    <property type="entry name" value="PIN_EXO1"/>
    <property type="match status" value="1"/>
</dbReference>
<dbReference type="SUPFAM" id="SSF47807">
    <property type="entry name" value="5' to 3' exonuclease, C-terminal subdomain"/>
    <property type="match status" value="1"/>
</dbReference>
<comment type="subcellular location">
    <subcellularLocation>
        <location evidence="1 15">Nucleus</location>
    </subcellularLocation>
</comment>
<feature type="domain" description="XPG N-terminal" evidence="18">
    <location>
        <begin position="1"/>
        <end position="99"/>
    </location>
</feature>
<evidence type="ECO:0000256" key="6">
    <source>
        <dbReference type="ARBA" id="ARBA00022763"/>
    </source>
</evidence>
<dbReference type="GO" id="GO:0046872">
    <property type="term" value="F:metal ion binding"/>
    <property type="evidence" value="ECO:0007669"/>
    <property type="project" value="UniProtKB-UniRule"/>
</dbReference>
<keyword evidence="7 15" id="KW-0228">DNA excision</keyword>
<evidence type="ECO:0000256" key="1">
    <source>
        <dbReference type="ARBA" id="ARBA00004123"/>
    </source>
</evidence>
<evidence type="ECO:0000256" key="12">
    <source>
        <dbReference type="ARBA" id="ARBA00023125"/>
    </source>
</evidence>
<dbReference type="InterPro" id="IPR008918">
    <property type="entry name" value="HhH2"/>
</dbReference>
<keyword evidence="5 15" id="KW-0479">Metal-binding</keyword>
<dbReference type="FunFam" id="3.40.50.1010:FF:000002">
    <property type="entry name" value="Exonuclease 1, putative"/>
    <property type="match status" value="1"/>
</dbReference>
<dbReference type="Pfam" id="PF00752">
    <property type="entry name" value="XPG_N"/>
    <property type="match status" value="1"/>
</dbReference>
<dbReference type="FunFam" id="1.10.150.20:FF:000011">
    <property type="entry name" value="exonuclease 1"/>
    <property type="match status" value="1"/>
</dbReference>
<keyword evidence="8 15" id="KW-0378">Hydrolase</keyword>
<evidence type="ECO:0000256" key="15">
    <source>
        <dbReference type="RuleBase" id="RU910737"/>
    </source>
</evidence>
<dbReference type="GO" id="GO:0006310">
    <property type="term" value="P:DNA recombination"/>
    <property type="evidence" value="ECO:0007669"/>
    <property type="project" value="TreeGrafter"/>
</dbReference>
<dbReference type="OrthoDB" id="26491at2759"/>
<accession>A0A9P0K684</accession>
<evidence type="ECO:0000256" key="14">
    <source>
        <dbReference type="ARBA" id="ARBA00023242"/>
    </source>
</evidence>
<evidence type="ECO:0000259" key="17">
    <source>
        <dbReference type="SMART" id="SM00484"/>
    </source>
</evidence>
<dbReference type="PRINTS" id="PR00853">
    <property type="entry name" value="XPGRADSUPER"/>
</dbReference>
<evidence type="ECO:0000256" key="4">
    <source>
        <dbReference type="ARBA" id="ARBA00022722"/>
    </source>
</evidence>
<dbReference type="InterPro" id="IPR036279">
    <property type="entry name" value="5-3_exonuclease_C_sf"/>
</dbReference>
<protein>
    <recommendedName>
        <fullName evidence="3 15">Exonuclease 1</fullName>
        <ecNumber evidence="15">3.1.-.-</ecNumber>
    </recommendedName>
</protein>
<feature type="domain" description="XPG-I" evidence="17">
    <location>
        <begin position="138"/>
        <end position="206"/>
    </location>
</feature>
<feature type="region of interest" description="Disordered" evidence="16">
    <location>
        <begin position="501"/>
        <end position="522"/>
    </location>
</feature>
<comment type="similarity">
    <text evidence="2 15">Belongs to the XPG/RAD2 endonuclease family. EXO1 subfamily.</text>
</comment>
<dbReference type="SUPFAM" id="SSF88723">
    <property type="entry name" value="PIN domain-like"/>
    <property type="match status" value="1"/>
</dbReference>
<dbReference type="InterPro" id="IPR037315">
    <property type="entry name" value="EXO1_H3TH"/>
</dbReference>
<dbReference type="Gene3D" id="3.40.50.1010">
    <property type="entry name" value="5'-nuclease"/>
    <property type="match status" value="1"/>
</dbReference>
<comment type="cofactor">
    <cofactor evidence="15">
        <name>Mg(2+)</name>
        <dbReference type="ChEBI" id="CHEBI:18420"/>
    </cofactor>
    <text evidence="15">Binds 2 magnesium ions per subunit. They probably participate in the reaction catalyzed by the enzyme. May bind an additional third magnesium ion after substrate binding.</text>
</comment>
<dbReference type="EMBL" id="CAKOFQ010006715">
    <property type="protein sequence ID" value="CAH1964443.1"/>
    <property type="molecule type" value="Genomic_DNA"/>
</dbReference>
<comment type="function">
    <text evidence="15">5'-&gt;3' double-stranded DNA exonuclease which may also possess a cryptic 3'-&gt;5' double-stranded DNA exonuclease activity. Functions in DNA mismatch repair.</text>
</comment>
<organism evidence="19 20">
    <name type="scientific">Acanthoscelides obtectus</name>
    <name type="common">Bean weevil</name>
    <name type="synonym">Bruchus obtectus</name>
    <dbReference type="NCBI Taxonomy" id="200917"/>
    <lineage>
        <taxon>Eukaryota</taxon>
        <taxon>Metazoa</taxon>
        <taxon>Ecdysozoa</taxon>
        <taxon>Arthropoda</taxon>
        <taxon>Hexapoda</taxon>
        <taxon>Insecta</taxon>
        <taxon>Pterygota</taxon>
        <taxon>Neoptera</taxon>
        <taxon>Endopterygota</taxon>
        <taxon>Coleoptera</taxon>
        <taxon>Polyphaga</taxon>
        <taxon>Cucujiformia</taxon>
        <taxon>Chrysomeloidea</taxon>
        <taxon>Chrysomelidae</taxon>
        <taxon>Bruchinae</taxon>
        <taxon>Bruchini</taxon>
        <taxon>Acanthoscelides</taxon>
    </lineage>
</organism>
<evidence type="ECO:0000256" key="7">
    <source>
        <dbReference type="ARBA" id="ARBA00022769"/>
    </source>
</evidence>
<dbReference type="GO" id="GO:0005634">
    <property type="term" value="C:nucleus"/>
    <property type="evidence" value="ECO:0007669"/>
    <property type="project" value="UniProtKB-SubCell"/>
</dbReference>
<keyword evidence="6 15" id="KW-0227">DNA damage</keyword>
<keyword evidence="20" id="KW-1185">Reference proteome</keyword>
<dbReference type="CDD" id="cd09908">
    <property type="entry name" value="H3TH_EXO1"/>
    <property type="match status" value="1"/>
</dbReference>
<dbReference type="Gene3D" id="1.10.150.20">
    <property type="entry name" value="5' to 3' exonuclease, C-terminal subdomain"/>
    <property type="match status" value="1"/>
</dbReference>
<dbReference type="GO" id="GO:0006298">
    <property type="term" value="P:mismatch repair"/>
    <property type="evidence" value="ECO:0007669"/>
    <property type="project" value="TreeGrafter"/>
</dbReference>
<dbReference type="Pfam" id="PF00867">
    <property type="entry name" value="XPG_I"/>
    <property type="match status" value="1"/>
</dbReference>
<keyword evidence="13 15" id="KW-0234">DNA repair</keyword>
<evidence type="ECO:0000256" key="16">
    <source>
        <dbReference type="SAM" id="MobiDB-lite"/>
    </source>
</evidence>
<sequence>MGITGLLPFLEKATKPCHISEFRGGTVAIDGYCWLHKGASACAIQLAQGEPTQVYIHYCVKYLKLLQSYDIKPIMVFDGKNLPAKADTEAKRRESRAKAKQRARELLQLGKTDEARSYLKQSINVTPEMASMVIKECHRLSIDCIVAPYESDAQLAFFNLKGIAEVIITEDSDLVLFGCTKVMYKMDLQGCGYLVEAEKIPEAMKLTLNKYSFDKFRHMCILSGCDYLVSLHGIGLKKALKFISLTNETDPEKFLKNLPRYLNMRHLQITEEYKENFMIADATFRHQIVFDPFKKTLVPLIDPAVSGTNPKYCKNAGEITDHEKAYQVALGNLHPSNYSKLDDWSPANSNLSNNSIWSGTYKRTLSRKEQKQQIKSFFTMKKQTVAATTVVDEEIVKKEEEVQINKELSFYTQKSPKTPEKLPVKSDEDVDEDTLSPVLSQDVKKRISRFPRTENPNPNVRVISRFFCRNKTVKSETITSSQELTTDESLAELESLRLSSQPAHSNLDKEKSDLSLEEDDEPHSILCEDIDKSISDRMQPVLVSDNEQEYKICSDVEIVETMENDEKSMEQKVGMHISETSLSKRKKLGPCRTLGLKRIKPSGQKTIDQLFSNFRKKSPPKLKQ</sequence>
<dbReference type="InterPro" id="IPR029060">
    <property type="entry name" value="PIN-like_dom_sf"/>
</dbReference>
<name>A0A9P0K684_ACAOB</name>
<dbReference type="GO" id="GO:0003677">
    <property type="term" value="F:DNA binding"/>
    <property type="evidence" value="ECO:0007669"/>
    <property type="project" value="UniProtKB-UniRule"/>
</dbReference>
<evidence type="ECO:0000313" key="20">
    <source>
        <dbReference type="Proteomes" id="UP001152888"/>
    </source>
</evidence>
<comment type="caution">
    <text evidence="19">The sequence shown here is derived from an EMBL/GenBank/DDBJ whole genome shotgun (WGS) entry which is preliminary data.</text>
</comment>
<keyword evidence="9 15" id="KW-0269">Exonuclease</keyword>
<evidence type="ECO:0000256" key="9">
    <source>
        <dbReference type="ARBA" id="ARBA00022839"/>
    </source>
</evidence>
<reference evidence="19" key="1">
    <citation type="submission" date="2022-03" db="EMBL/GenBank/DDBJ databases">
        <authorList>
            <person name="Sayadi A."/>
        </authorList>
    </citation>
    <scope>NUCLEOTIDE SEQUENCE</scope>
</reference>
<dbReference type="PANTHER" id="PTHR11081">
    <property type="entry name" value="FLAP ENDONUCLEASE FAMILY MEMBER"/>
    <property type="match status" value="1"/>
</dbReference>
<dbReference type="GO" id="GO:0017108">
    <property type="term" value="F:5'-flap endonuclease activity"/>
    <property type="evidence" value="ECO:0007669"/>
    <property type="project" value="TreeGrafter"/>
</dbReference>